<dbReference type="Ensembl" id="ENSMODT00000035377.2">
    <property type="protein sequence ID" value="ENSMODP00000033793.2"/>
    <property type="gene ID" value="ENSMODG00000024287.2"/>
</dbReference>
<evidence type="ECO:0000256" key="6">
    <source>
        <dbReference type="ARBA" id="ARBA00022989"/>
    </source>
</evidence>
<keyword evidence="7 12" id="KW-0297">G-protein coupled receptor</keyword>
<dbReference type="RefSeq" id="NP_001034941.1">
    <property type="nucleotide sequence ID" value="NM_001039852.1"/>
</dbReference>
<dbReference type="OMA" id="SHWYWAW"/>
<dbReference type="GeneID" id="664658"/>
<comment type="subcellular location">
    <subcellularLocation>
        <location evidence="1 12">Membrane</location>
        <topology evidence="1 12">Multi-pass membrane protein</topology>
    </subcellularLocation>
</comment>
<comment type="similarity">
    <text evidence="2 11">Belongs to the G-protein coupled receptor T2R family.</text>
</comment>
<accession>F6YFC6</accession>
<dbReference type="GO" id="GO:0033038">
    <property type="term" value="F:bitter taste receptor activity"/>
    <property type="evidence" value="ECO:0000318"/>
    <property type="project" value="GO_Central"/>
</dbReference>
<dbReference type="InterPro" id="IPR007960">
    <property type="entry name" value="TAS2R"/>
</dbReference>
<feature type="transmembrane region" description="Helical" evidence="13">
    <location>
        <begin position="182"/>
        <end position="204"/>
    </location>
</feature>
<feature type="domain" description="G-protein coupled receptors family 1 profile" evidence="14">
    <location>
        <begin position="23"/>
        <end position="279"/>
    </location>
</feature>
<dbReference type="InterPro" id="IPR017452">
    <property type="entry name" value="GPCR_Rhodpsn_7TM"/>
</dbReference>
<organism evidence="15">
    <name type="scientific">Monodelphis domestica</name>
    <name type="common">Gray short-tailed opossum</name>
    <dbReference type="NCBI Taxonomy" id="13616"/>
    <lineage>
        <taxon>Eukaryota</taxon>
        <taxon>Metazoa</taxon>
        <taxon>Chordata</taxon>
        <taxon>Craniata</taxon>
        <taxon>Vertebrata</taxon>
        <taxon>Euteleostomi</taxon>
        <taxon>Mammalia</taxon>
        <taxon>Metatheria</taxon>
        <taxon>Didelphimorphia</taxon>
        <taxon>Didelphidae</taxon>
        <taxon>Monodelphis</taxon>
    </lineage>
</organism>
<dbReference type="GeneTree" id="ENSGT01150000286961"/>
<dbReference type="PROSITE" id="PS50262">
    <property type="entry name" value="G_PROTEIN_RECEP_F1_2"/>
    <property type="match status" value="1"/>
</dbReference>
<evidence type="ECO:0000256" key="10">
    <source>
        <dbReference type="ARBA" id="ARBA00023224"/>
    </source>
</evidence>
<dbReference type="CTD" id="664658"/>
<dbReference type="GO" id="GO:0001580">
    <property type="term" value="P:detection of chemical stimulus involved in sensory perception of bitter taste"/>
    <property type="evidence" value="ECO:0000318"/>
    <property type="project" value="GO_Central"/>
</dbReference>
<keyword evidence="10 12" id="KW-0807">Transducer</keyword>
<keyword evidence="9 12" id="KW-0675">Receptor</keyword>
<evidence type="ECO:0000259" key="14">
    <source>
        <dbReference type="PROSITE" id="PS50262"/>
    </source>
</evidence>
<evidence type="ECO:0000256" key="3">
    <source>
        <dbReference type="ARBA" id="ARBA00022480"/>
    </source>
</evidence>
<dbReference type="AlphaFoldDB" id="Q2AB84"/>
<evidence type="ECO:0000256" key="5">
    <source>
        <dbReference type="ARBA" id="ARBA00022692"/>
    </source>
</evidence>
<dbReference type="HOGENOM" id="CLU_072337_1_1_1"/>
<evidence type="ECO:0000256" key="11">
    <source>
        <dbReference type="RuleBase" id="RU004423"/>
    </source>
</evidence>
<dbReference type="GO" id="GO:0004930">
    <property type="term" value="F:G protein-coupled receptor activity"/>
    <property type="evidence" value="ECO:0007669"/>
    <property type="project" value="UniProtKB-KW"/>
</dbReference>
<feature type="transmembrane region" description="Helical" evidence="13">
    <location>
        <begin position="260"/>
        <end position="281"/>
    </location>
</feature>
<name>Q2AB84_MONDO</name>
<dbReference type="ExpressionAtlas" id="Q2AB84">
    <property type="expression patterns" value="baseline"/>
</dbReference>
<dbReference type="KEGG" id="mdo:664658"/>
<dbReference type="FunFam" id="1.20.1070.10:FF:000055">
    <property type="entry name" value="Taste receptor type 2"/>
    <property type="match status" value="1"/>
</dbReference>
<dbReference type="PANTHER" id="PTHR11394:SF69">
    <property type="entry name" value="TASTE RECEPTOR TYPE 2 MEMBER 134"/>
    <property type="match status" value="1"/>
</dbReference>
<accession>Q2AB84</accession>
<evidence type="ECO:0000256" key="12">
    <source>
        <dbReference type="RuleBase" id="RU004424"/>
    </source>
</evidence>
<dbReference type="SUPFAM" id="SSF81321">
    <property type="entry name" value="Family A G protein-coupled receptor-like"/>
    <property type="match status" value="1"/>
</dbReference>
<feature type="transmembrane region" description="Helical" evidence="13">
    <location>
        <begin position="92"/>
        <end position="117"/>
    </location>
</feature>
<reference evidence="16 17" key="2">
    <citation type="journal article" date="2007" name="Nature">
        <title>Genome of the marsupial Monodelphis domestica reveals innovation in non-coding sequences.</title>
        <authorList>
            <person name="Mikkelsen T.S."/>
            <person name="Wakefield M.J."/>
            <person name="Aken B."/>
            <person name="Amemiya C.T."/>
            <person name="Chang J.L."/>
            <person name="Duke S."/>
            <person name="Garber M."/>
            <person name="Gentles A.J."/>
            <person name="Goodstadt L."/>
            <person name="Heger A."/>
            <person name="Jurka J."/>
            <person name="Kamal M."/>
            <person name="Mauceli E."/>
            <person name="Searle S.M."/>
            <person name="Sharpe T."/>
            <person name="Baker M.L."/>
            <person name="Batzer M.A."/>
            <person name="Benos P.V."/>
            <person name="Belov K."/>
            <person name="Clamp M."/>
            <person name="Cook A."/>
            <person name="Cuff J."/>
            <person name="Das R."/>
            <person name="Davidow L."/>
            <person name="Deakin J.E."/>
            <person name="Fazzari M.J."/>
            <person name="Glass J.L."/>
            <person name="Grabherr M."/>
            <person name="Greally J.M."/>
            <person name="Gu W."/>
            <person name="Hore T.A."/>
            <person name="Huttley G.A."/>
            <person name="Kleber M."/>
            <person name="Jirtle R.L."/>
            <person name="Koina E."/>
            <person name="Lee J.T."/>
            <person name="Mahony S."/>
            <person name="Marra M.A."/>
            <person name="Miller R.D."/>
            <person name="Nicholls R.D."/>
            <person name="Oda M."/>
            <person name="Papenfuss A.T."/>
            <person name="Parra Z.E."/>
            <person name="Pollock D.D."/>
            <person name="Ray D.A."/>
            <person name="Schein J.E."/>
            <person name="Speed T.P."/>
            <person name="Thompson K."/>
            <person name="VandeBerg J.L."/>
            <person name="Wade C.M."/>
            <person name="Walker J.A."/>
            <person name="Waters P.D."/>
            <person name="Webber C."/>
            <person name="Weidman J.R."/>
            <person name="Xie X."/>
            <person name="Zody M.C."/>
            <person name="Baldwin J."/>
            <person name="Abdouelleil A."/>
            <person name="Abdulkadir J."/>
            <person name="Abebe A."/>
            <person name="Abera B."/>
            <person name="Abreu J."/>
            <person name="Acer S.C."/>
            <person name="Aftuck L."/>
            <person name="Alexander A."/>
            <person name="An P."/>
            <person name="Anderson E."/>
            <person name="Anderson S."/>
            <person name="Arachi H."/>
            <person name="Azer M."/>
            <person name="Bachantsang P."/>
            <person name="Barry A."/>
            <person name="Bayul T."/>
            <person name="Berlin A."/>
            <person name="Bessette D."/>
            <person name="Bloom T."/>
            <person name="Bloom T."/>
            <person name="Boguslavskiy L."/>
            <person name="Bonnet C."/>
            <person name="Boukhgalter B."/>
            <person name="Bourzgui I."/>
            <person name="Brown A."/>
            <person name="Cahill P."/>
            <person name="Channer S."/>
            <person name="Cheshatsang Y."/>
            <person name="Chuda L."/>
            <person name="Citroen M."/>
            <person name="Collymore A."/>
            <person name="Cooke P."/>
            <person name="Costello M."/>
            <person name="D'Aco K."/>
            <person name="Daza R."/>
            <person name="De Haan G."/>
            <person name="DeGray S."/>
            <person name="DeMaso C."/>
            <person name="Dhargay N."/>
            <person name="Dooley K."/>
            <person name="Dooley E."/>
            <person name="Doricent M."/>
            <person name="Dorje P."/>
            <person name="Dorjee K."/>
            <person name="Dupes A."/>
            <person name="Elong R."/>
            <person name="Falk J."/>
            <person name="Farina A."/>
            <person name="Faro S."/>
            <person name="Ferguson D."/>
            <person name="Fisher S."/>
            <person name="Foley C.D."/>
            <person name="Franke A."/>
            <person name="Friedrich D."/>
            <person name="Gadbois L."/>
            <person name="Gearin G."/>
            <person name="Gearin C.R."/>
            <person name="Giannoukos G."/>
            <person name="Goode T."/>
            <person name="Graham J."/>
            <person name="Grandbois E."/>
            <person name="Grewal S."/>
            <person name="Gyaltsen K."/>
            <person name="Hafez N."/>
            <person name="Hagos B."/>
            <person name="Hall J."/>
            <person name="Henson C."/>
            <person name="Hollinger A."/>
            <person name="Honan T."/>
            <person name="Huard M.D."/>
            <person name="Hughes L."/>
            <person name="Hurhula B."/>
            <person name="Husby M.E."/>
            <person name="Kamat A."/>
            <person name="Kanga B."/>
            <person name="Kashin S."/>
            <person name="Khazanovich D."/>
            <person name="Kisner P."/>
            <person name="Lance K."/>
            <person name="Lara M."/>
            <person name="Lee W."/>
            <person name="Lennon N."/>
            <person name="Letendre F."/>
            <person name="LeVine R."/>
            <person name="Lipovsky A."/>
            <person name="Liu X."/>
            <person name="Liu J."/>
            <person name="Liu S."/>
            <person name="Lokyitsang T."/>
            <person name="Lokyitsang Y."/>
            <person name="Lubonja R."/>
            <person name="Lui A."/>
            <person name="MacDonald P."/>
            <person name="Magnisalis V."/>
            <person name="Maru K."/>
            <person name="Matthews C."/>
            <person name="McCusker W."/>
            <person name="McDonough S."/>
            <person name="Mehta T."/>
            <person name="Meldrim J."/>
            <person name="Meneus L."/>
            <person name="Mihai O."/>
            <person name="Mihalev A."/>
            <person name="Mihova T."/>
            <person name="Mittelman R."/>
            <person name="Mlenga V."/>
            <person name="Montmayeur A."/>
            <person name="Mulrain L."/>
            <person name="Navidi A."/>
            <person name="Naylor J."/>
            <person name="Negash T."/>
            <person name="Nguyen T."/>
            <person name="Nguyen N."/>
            <person name="Nicol R."/>
            <person name="Norbu C."/>
            <person name="Norbu N."/>
            <person name="Novod N."/>
            <person name="O'Neill B."/>
            <person name="Osman S."/>
            <person name="Markiewicz E."/>
            <person name="Oyono O.L."/>
            <person name="Patti C."/>
            <person name="Phunkhang P."/>
            <person name="Pierre F."/>
            <person name="Priest M."/>
            <person name="Raghuraman S."/>
            <person name="Rege F."/>
            <person name="Reyes R."/>
            <person name="Rise C."/>
            <person name="Rogov P."/>
            <person name="Ross K."/>
            <person name="Ryan E."/>
            <person name="Settipalli S."/>
            <person name="Shea T."/>
            <person name="Sherpa N."/>
            <person name="Shi L."/>
            <person name="Shih D."/>
            <person name="Sparrow T."/>
            <person name="Spaulding J."/>
            <person name="Stalker J."/>
            <person name="Stange-Thomann N."/>
            <person name="Stavropoulos S."/>
            <person name="Stone C."/>
            <person name="Strader C."/>
            <person name="Tesfaye S."/>
            <person name="Thomson T."/>
            <person name="Thoulutsang Y."/>
            <person name="Thoulutsang D."/>
            <person name="Topham K."/>
            <person name="Topping I."/>
            <person name="Tsamla T."/>
            <person name="Vassiliev H."/>
            <person name="Vo A."/>
            <person name="Wangchuk T."/>
            <person name="Wangdi T."/>
            <person name="Weiand M."/>
            <person name="Wilkinson J."/>
            <person name="Wilson A."/>
            <person name="Yadav S."/>
            <person name="Young G."/>
            <person name="Yu Q."/>
            <person name="Zembek L."/>
            <person name="Zhong D."/>
            <person name="Zimmer A."/>
            <person name="Zwirko Z."/>
            <person name="Jaffe D.B."/>
            <person name="Alvarez P."/>
            <person name="Brockman W."/>
            <person name="Butler J."/>
            <person name="Chin C."/>
            <person name="Gnerre S."/>
            <person name="MacCallum I."/>
            <person name="Graves J.A."/>
            <person name="Ponting C.P."/>
            <person name="Breen M."/>
            <person name="Samollow P.B."/>
            <person name="Lander E.S."/>
            <person name="Lindblad-Toh K."/>
        </authorList>
    </citation>
    <scope>NUCLEOTIDE SEQUENCE [LARGE SCALE GENOMIC DNA]</scope>
</reference>
<keyword evidence="3 12" id="KW-0919">Taste</keyword>
<gene>
    <name evidence="16" type="primary">T2R62</name>
</gene>
<protein>
    <recommendedName>
        <fullName evidence="12">Taste receptor type 2</fullName>
    </recommendedName>
</protein>
<reference evidence="16" key="3">
    <citation type="submission" date="2025-05" db="UniProtKB">
        <authorList>
            <consortium name="Ensembl"/>
        </authorList>
    </citation>
    <scope>IDENTIFICATION</scope>
</reference>
<dbReference type="GO" id="GO:0016020">
    <property type="term" value="C:membrane"/>
    <property type="evidence" value="ECO:0000318"/>
    <property type="project" value="GO_Central"/>
</dbReference>
<dbReference type="Proteomes" id="UP000002280">
    <property type="component" value="Chromosome 8"/>
</dbReference>
<feature type="transmembrane region" description="Helical" evidence="13">
    <location>
        <begin position="124"/>
        <end position="145"/>
    </location>
</feature>
<dbReference type="Gene3D" id="1.20.1070.10">
    <property type="entry name" value="Rhodopsin 7-helix transmembrane proteins"/>
    <property type="match status" value="1"/>
</dbReference>
<evidence type="ECO:0000256" key="13">
    <source>
        <dbReference type="SAM" id="Phobius"/>
    </source>
</evidence>
<evidence type="ECO:0000256" key="2">
    <source>
        <dbReference type="ARBA" id="ARBA00007376"/>
    </source>
</evidence>
<feature type="transmembrane region" description="Helical" evidence="13">
    <location>
        <begin position="6"/>
        <end position="31"/>
    </location>
</feature>
<evidence type="ECO:0000256" key="1">
    <source>
        <dbReference type="ARBA" id="ARBA00004141"/>
    </source>
</evidence>
<evidence type="ECO:0000313" key="16">
    <source>
        <dbReference type="Ensembl" id="ENSMODP00000033793.2"/>
    </source>
</evidence>
<dbReference type="EMBL" id="AB249765">
    <property type="protein sequence ID" value="BAE80383.1"/>
    <property type="molecule type" value="Genomic_DNA"/>
</dbReference>
<evidence type="ECO:0000256" key="4">
    <source>
        <dbReference type="ARBA" id="ARBA00022606"/>
    </source>
</evidence>
<keyword evidence="5 12" id="KW-0812">Transmembrane</keyword>
<evidence type="ECO:0000256" key="7">
    <source>
        <dbReference type="ARBA" id="ARBA00023040"/>
    </source>
</evidence>
<keyword evidence="6 13" id="KW-1133">Transmembrane helix</keyword>
<sequence length="300" mass="35006">MPNPITLFFMIFFLLESVIAIVENSFIFMILGREWMRCRTLPPGDIILASLGISRFFLQWMSIFSNFFTYFFPLKLSVYFGTFWTFSNMTTFWFTTCLGVFYCVKISAFTHPVFLWLKWRIPQMIHLFLFCSLLTSILLTTPQILTTFLTFQVKVPGNSSEKTILEDKMCAYRIHYFMPMQLFILLLPFLFFLVSIIFLISTLCRHLGKMQHHSSSLQDPSMQVHITALKSLFFFLILYTSYFLPLIISTIIPISVSSSWFWVREVVTYAGISIHPAFLILNSPKLRGALKKIFHVPEAA</sequence>
<dbReference type="CDD" id="cd15017">
    <property type="entry name" value="7tm_TAS2R16"/>
    <property type="match status" value="1"/>
</dbReference>
<feature type="transmembrane region" description="Helical" evidence="13">
    <location>
        <begin position="232"/>
        <end position="254"/>
    </location>
</feature>
<dbReference type="eggNOG" id="ENOG502S2SI">
    <property type="taxonomic scope" value="Eukaryota"/>
</dbReference>
<dbReference type="OrthoDB" id="8876749at2759"/>
<evidence type="ECO:0000313" key="17">
    <source>
        <dbReference type="Proteomes" id="UP000002280"/>
    </source>
</evidence>
<keyword evidence="8 12" id="KW-0472">Membrane</keyword>
<reference evidence="15" key="1">
    <citation type="journal article" date="2006" name="Mol. Biol. Evol.">
        <title>Lineage-specific expansions and contractions of the bitter taste receptor gene repertoire in vertebrates.</title>
        <authorList>
            <consortium name="SMBE Tri-National Young Investigators"/>
            <person name="Go Y."/>
        </authorList>
    </citation>
    <scope>NUCLEOTIDE SEQUENCE</scope>
</reference>
<evidence type="ECO:0000256" key="9">
    <source>
        <dbReference type="ARBA" id="ARBA00023170"/>
    </source>
</evidence>
<proteinExistence type="inferred from homology"/>
<evidence type="ECO:0000256" key="8">
    <source>
        <dbReference type="ARBA" id="ARBA00023136"/>
    </source>
</evidence>
<keyword evidence="4 12" id="KW-0716">Sensory transduction</keyword>
<dbReference type="Pfam" id="PF05296">
    <property type="entry name" value="TAS2R"/>
    <property type="match status" value="1"/>
</dbReference>
<keyword evidence="17" id="KW-1185">Reference proteome</keyword>
<dbReference type="PANTHER" id="PTHR11394">
    <property type="entry name" value="TASTE RECEPTOR TYPE 2"/>
    <property type="match status" value="1"/>
</dbReference>
<evidence type="ECO:0000313" key="15">
    <source>
        <dbReference type="EMBL" id="BAE80383.1"/>
    </source>
</evidence>